<accession>A0A497XR40</accession>
<keyword evidence="2" id="KW-0282">Flagellum</keyword>
<proteinExistence type="inferred from homology"/>
<organism evidence="2 3">
    <name type="scientific">Hydrogenivirga caldilitoris</name>
    <dbReference type="NCBI Taxonomy" id="246264"/>
    <lineage>
        <taxon>Bacteria</taxon>
        <taxon>Pseudomonadati</taxon>
        <taxon>Aquificota</taxon>
        <taxon>Aquificia</taxon>
        <taxon>Aquificales</taxon>
        <taxon>Aquificaceae</taxon>
        <taxon>Hydrogenivirga</taxon>
    </lineage>
</organism>
<protein>
    <submittedName>
        <fullName evidence="2">Flagellar biosynthesis protein</fullName>
    </submittedName>
</protein>
<dbReference type="GO" id="GO:0009306">
    <property type="term" value="P:protein secretion"/>
    <property type="evidence" value="ECO:0007669"/>
    <property type="project" value="InterPro"/>
</dbReference>
<reference evidence="2 3" key="1">
    <citation type="submission" date="2018-10" db="EMBL/GenBank/DDBJ databases">
        <title>Genomic Encyclopedia of Archaeal and Bacterial Type Strains, Phase II (KMG-II): from individual species to whole genera.</title>
        <authorList>
            <person name="Goeker M."/>
        </authorList>
    </citation>
    <scope>NUCLEOTIDE SEQUENCE [LARGE SCALE GENOMIC DNA]</scope>
    <source>
        <strain evidence="2 3">DSM 16510</strain>
    </source>
</reference>
<dbReference type="InterPro" id="IPR029025">
    <property type="entry name" value="T3SS_substrate_exporter_C"/>
</dbReference>
<comment type="similarity">
    <text evidence="1">Belongs to the type III secretion exporter family.</text>
</comment>
<dbReference type="InterPro" id="IPR006135">
    <property type="entry name" value="T3SS_substrate_exporter"/>
</dbReference>
<evidence type="ECO:0000256" key="1">
    <source>
        <dbReference type="ARBA" id="ARBA00010690"/>
    </source>
</evidence>
<dbReference type="SUPFAM" id="SSF160544">
    <property type="entry name" value="EscU C-terminal domain-like"/>
    <property type="match status" value="1"/>
</dbReference>
<dbReference type="Pfam" id="PF01312">
    <property type="entry name" value="Bac_export_2"/>
    <property type="match status" value="1"/>
</dbReference>
<comment type="caution">
    <text evidence="2">The sequence shown here is derived from an EMBL/GenBank/DDBJ whole genome shotgun (WGS) entry which is preliminary data.</text>
</comment>
<keyword evidence="3" id="KW-1185">Reference proteome</keyword>
<keyword evidence="2" id="KW-0966">Cell projection</keyword>
<dbReference type="Proteomes" id="UP000267841">
    <property type="component" value="Unassembled WGS sequence"/>
</dbReference>
<dbReference type="EMBL" id="RCCJ01000001">
    <property type="protein sequence ID" value="RLJ70640.1"/>
    <property type="molecule type" value="Genomic_DNA"/>
</dbReference>
<dbReference type="AlphaFoldDB" id="A0A497XR40"/>
<evidence type="ECO:0000313" key="2">
    <source>
        <dbReference type="EMBL" id="RLJ70640.1"/>
    </source>
</evidence>
<dbReference type="PANTHER" id="PTHR30531">
    <property type="entry name" value="FLAGELLAR BIOSYNTHETIC PROTEIN FLHB"/>
    <property type="match status" value="1"/>
</dbReference>
<keyword evidence="2" id="KW-0969">Cilium</keyword>
<name>A0A497XR40_9AQUI</name>
<dbReference type="GO" id="GO:0005886">
    <property type="term" value="C:plasma membrane"/>
    <property type="evidence" value="ECO:0007669"/>
    <property type="project" value="TreeGrafter"/>
</dbReference>
<dbReference type="PANTHER" id="PTHR30531:SF12">
    <property type="entry name" value="FLAGELLAR BIOSYNTHETIC PROTEIN FLHB"/>
    <property type="match status" value="1"/>
</dbReference>
<evidence type="ECO:0000313" key="3">
    <source>
        <dbReference type="Proteomes" id="UP000267841"/>
    </source>
</evidence>
<sequence length="91" mass="10248">MRMEKKKKAAALKYSAGKDRAPVVVAKGVGELAERIIELAKKEGVPVLEDRYLIEALLKIEVFEEIPPVLYEAVAKVLVFVQEARRRASQR</sequence>
<dbReference type="Gene3D" id="3.40.1690.10">
    <property type="entry name" value="secretion proteins EscU"/>
    <property type="match status" value="1"/>
</dbReference>
<gene>
    <name evidence="2" type="ORF">BCF55_0918</name>
</gene>